<dbReference type="PANTHER" id="PTHR12289">
    <property type="entry name" value="METAXIN RELATED"/>
    <property type="match status" value="1"/>
</dbReference>
<keyword evidence="1" id="KW-1185">Reference proteome</keyword>
<dbReference type="PANTHER" id="PTHR12289:SF72">
    <property type="entry name" value="GST N-TERMINAL DOMAIN-CONTAINING PROTEIN"/>
    <property type="match status" value="1"/>
</dbReference>
<organism evidence="1 2">
    <name type="scientific">Ditylenchus dipsaci</name>
    <dbReference type="NCBI Taxonomy" id="166011"/>
    <lineage>
        <taxon>Eukaryota</taxon>
        <taxon>Metazoa</taxon>
        <taxon>Ecdysozoa</taxon>
        <taxon>Nematoda</taxon>
        <taxon>Chromadorea</taxon>
        <taxon>Rhabditida</taxon>
        <taxon>Tylenchina</taxon>
        <taxon>Tylenchomorpha</taxon>
        <taxon>Sphaerularioidea</taxon>
        <taxon>Anguinidae</taxon>
        <taxon>Anguininae</taxon>
        <taxon>Ditylenchus</taxon>
    </lineage>
</organism>
<evidence type="ECO:0000313" key="2">
    <source>
        <dbReference type="WBParaSite" id="jg17828"/>
    </source>
</evidence>
<protein>
    <submittedName>
        <fullName evidence="2">Uncharacterized protein</fullName>
    </submittedName>
</protein>
<name>A0A915DBB1_9BILA</name>
<dbReference type="AlphaFoldDB" id="A0A915DBB1"/>
<sequence>MVMPLVSNWEKDLVYLIQLPRVGCVPSLSPFALKLETWLRMADISYQNLNGRQIADTNIIIDELTKIFHIQMDDQLVEPTPSDGIAFTIGLLTTLFSAQKMEWGIISMDSENLFLSISFSAG</sequence>
<dbReference type="Proteomes" id="UP000887574">
    <property type="component" value="Unplaced"/>
</dbReference>
<dbReference type="InterPro" id="IPR050931">
    <property type="entry name" value="Mito_Protein_Transport_Metaxin"/>
</dbReference>
<accession>A0A915DBB1</accession>
<dbReference type="WBParaSite" id="jg17828">
    <property type="protein sequence ID" value="jg17828"/>
    <property type="gene ID" value="jg17828"/>
</dbReference>
<evidence type="ECO:0000313" key="1">
    <source>
        <dbReference type="Proteomes" id="UP000887574"/>
    </source>
</evidence>
<proteinExistence type="predicted"/>
<reference evidence="2" key="1">
    <citation type="submission" date="2022-11" db="UniProtKB">
        <authorList>
            <consortium name="WormBaseParasite"/>
        </authorList>
    </citation>
    <scope>IDENTIFICATION</scope>
</reference>
<dbReference type="GO" id="GO:0005737">
    <property type="term" value="C:cytoplasm"/>
    <property type="evidence" value="ECO:0007669"/>
    <property type="project" value="TreeGrafter"/>
</dbReference>